<gene>
    <name evidence="2" type="ORF">CK203_047794</name>
</gene>
<name>A0A438GY40_VITVI</name>
<proteinExistence type="predicted"/>
<reference evidence="2 3" key="1">
    <citation type="journal article" date="2018" name="PLoS Genet.">
        <title>Population sequencing reveals clonal diversity and ancestral inbreeding in the grapevine cultivar Chardonnay.</title>
        <authorList>
            <person name="Roach M.J."/>
            <person name="Johnson D.L."/>
            <person name="Bohlmann J."/>
            <person name="van Vuuren H.J."/>
            <person name="Jones S.J."/>
            <person name="Pretorius I.S."/>
            <person name="Schmidt S.A."/>
            <person name="Borneman A.R."/>
        </authorList>
    </citation>
    <scope>NUCLEOTIDE SEQUENCE [LARGE SCALE GENOMIC DNA]</scope>
    <source>
        <strain evidence="3">cv. Chardonnay</strain>
        <tissue evidence="2">Leaf</tissue>
    </source>
</reference>
<evidence type="ECO:0000313" key="2">
    <source>
        <dbReference type="EMBL" id="RVW77088.1"/>
    </source>
</evidence>
<accession>A0A438GY40</accession>
<dbReference type="Proteomes" id="UP000288805">
    <property type="component" value="Unassembled WGS sequence"/>
</dbReference>
<comment type="caution">
    <text evidence="2">The sequence shown here is derived from an EMBL/GenBank/DDBJ whole genome shotgun (WGS) entry which is preliminary data.</text>
</comment>
<dbReference type="EMBL" id="QGNW01000318">
    <property type="protein sequence ID" value="RVW77088.1"/>
    <property type="molecule type" value="Genomic_DNA"/>
</dbReference>
<protein>
    <submittedName>
        <fullName evidence="2">Uncharacterized protein</fullName>
    </submittedName>
</protein>
<keyword evidence="1" id="KW-0175">Coiled coil</keyword>
<organism evidence="2 3">
    <name type="scientific">Vitis vinifera</name>
    <name type="common">Grape</name>
    <dbReference type="NCBI Taxonomy" id="29760"/>
    <lineage>
        <taxon>Eukaryota</taxon>
        <taxon>Viridiplantae</taxon>
        <taxon>Streptophyta</taxon>
        <taxon>Embryophyta</taxon>
        <taxon>Tracheophyta</taxon>
        <taxon>Spermatophyta</taxon>
        <taxon>Magnoliopsida</taxon>
        <taxon>eudicotyledons</taxon>
        <taxon>Gunneridae</taxon>
        <taxon>Pentapetalae</taxon>
        <taxon>rosids</taxon>
        <taxon>Vitales</taxon>
        <taxon>Vitaceae</taxon>
        <taxon>Viteae</taxon>
        <taxon>Vitis</taxon>
    </lineage>
</organism>
<feature type="coiled-coil region" evidence="1">
    <location>
        <begin position="25"/>
        <end position="59"/>
    </location>
</feature>
<dbReference type="AlphaFoldDB" id="A0A438GY40"/>
<evidence type="ECO:0000313" key="3">
    <source>
        <dbReference type="Proteomes" id="UP000288805"/>
    </source>
</evidence>
<evidence type="ECO:0000256" key="1">
    <source>
        <dbReference type="SAM" id="Coils"/>
    </source>
</evidence>
<sequence length="76" mass="8836">MDCVSPILNLATSLWDCTANCVSHIRGLKQNVEILRRLMKRLNLRSEDVKRRLELEEREQMIPLREVQGGFVTLVT</sequence>